<organism evidence="2 3">
    <name type="scientific">Blyttiomyces helicus</name>
    <dbReference type="NCBI Taxonomy" id="388810"/>
    <lineage>
        <taxon>Eukaryota</taxon>
        <taxon>Fungi</taxon>
        <taxon>Fungi incertae sedis</taxon>
        <taxon>Chytridiomycota</taxon>
        <taxon>Chytridiomycota incertae sedis</taxon>
        <taxon>Chytridiomycetes</taxon>
        <taxon>Chytridiomycetes incertae sedis</taxon>
        <taxon>Blyttiomyces</taxon>
    </lineage>
</organism>
<evidence type="ECO:0000313" key="3">
    <source>
        <dbReference type="Proteomes" id="UP000269721"/>
    </source>
</evidence>
<dbReference type="EMBL" id="KZ996599">
    <property type="protein sequence ID" value="RKO88614.1"/>
    <property type="molecule type" value="Genomic_DNA"/>
</dbReference>
<sequence>MSTDPDPTAPVVPDTRQTIQLCADLISASLSTKPEGQDPDLVHALAACTRFLTLASSCHLASSRSLESPPAKCKPRTFLNSGEGANGEEDSVEVVVREGHASLTRSLRRRAVISFPALRLDLVQIRRACTTSVSSLLPPSPAATLNARTSSSLPTTPMTDQYGTKPADLIDSRHTVELCANLISSSLQRTNPEAHDPNIVNALAACTRWLTLNGFPAPAAKTRPRDEFDAAGTDTRALTLSPRAPGRVLRWSSLPFELVCRILHVHCAMERDRIWWRSTDDPDAATRTNADMVRDVYVYTLVCRGWEPAASSVLWESVKVTSDEMFVNLAFGSFCSSFRLGQGMERAGSIRFLDFPELDSWRVPKPIYMCFFEKLQKLRRLKLVGSFAPLRKLVSLRPPLRRLTLCGTILECESVFTAILAACPTIRELDLGDCHPITDLTLAVLKKHPPLHCLDLSDRVDGEFTIPAIDSFLRARTSELRYLSLDWTGPAPFAAIASGARNVEHITVRNIYSGAHPFTWDNTQFVRDLVRSCTRLKTVIFDGLDLEDWLMLFPDGGRVQALLDELGVAGQDVYPFCGGLFEPLSFAGVAF</sequence>
<evidence type="ECO:0000313" key="2">
    <source>
        <dbReference type="EMBL" id="RKO88614.1"/>
    </source>
</evidence>
<proteinExistence type="predicted"/>
<dbReference type="Proteomes" id="UP000269721">
    <property type="component" value="Unassembled WGS sequence"/>
</dbReference>
<evidence type="ECO:0000256" key="1">
    <source>
        <dbReference type="SAM" id="MobiDB-lite"/>
    </source>
</evidence>
<reference evidence="3" key="1">
    <citation type="journal article" date="2018" name="Nat. Microbiol.">
        <title>Leveraging single-cell genomics to expand the fungal tree of life.</title>
        <authorList>
            <person name="Ahrendt S.R."/>
            <person name="Quandt C.A."/>
            <person name="Ciobanu D."/>
            <person name="Clum A."/>
            <person name="Salamov A."/>
            <person name="Andreopoulos B."/>
            <person name="Cheng J.F."/>
            <person name="Woyke T."/>
            <person name="Pelin A."/>
            <person name="Henrissat B."/>
            <person name="Reynolds N.K."/>
            <person name="Benny G.L."/>
            <person name="Smith M.E."/>
            <person name="James T.Y."/>
            <person name="Grigoriev I.V."/>
        </authorList>
    </citation>
    <scope>NUCLEOTIDE SEQUENCE [LARGE SCALE GENOMIC DNA]</scope>
</reference>
<dbReference type="SUPFAM" id="SSF52047">
    <property type="entry name" value="RNI-like"/>
    <property type="match status" value="1"/>
</dbReference>
<name>A0A4P9W8E4_9FUNG</name>
<dbReference type="Gene3D" id="3.80.10.10">
    <property type="entry name" value="Ribonuclease Inhibitor"/>
    <property type="match status" value="1"/>
</dbReference>
<dbReference type="InterPro" id="IPR032675">
    <property type="entry name" value="LRR_dom_sf"/>
</dbReference>
<protein>
    <submittedName>
        <fullName evidence="2">Uncharacterized protein</fullName>
    </submittedName>
</protein>
<gene>
    <name evidence="2" type="ORF">BDK51DRAFT_47283</name>
</gene>
<dbReference type="AlphaFoldDB" id="A0A4P9W8E4"/>
<dbReference type="OrthoDB" id="10257471at2759"/>
<keyword evidence="3" id="KW-1185">Reference proteome</keyword>
<feature type="region of interest" description="Disordered" evidence="1">
    <location>
        <begin position="141"/>
        <end position="161"/>
    </location>
</feature>
<accession>A0A4P9W8E4</accession>
<feature type="compositionally biased region" description="Polar residues" evidence="1">
    <location>
        <begin position="148"/>
        <end position="161"/>
    </location>
</feature>